<dbReference type="RefSeq" id="WP_266595427.1">
    <property type="nucleotide sequence ID" value="NZ_JAPHNL010000003.1"/>
</dbReference>
<dbReference type="EMBL" id="JAPHNL010000003">
    <property type="protein sequence ID" value="MCX3058397.1"/>
    <property type="molecule type" value="Genomic_DNA"/>
</dbReference>
<keyword evidence="2" id="KW-1185">Reference proteome</keyword>
<gene>
    <name evidence="1" type="ORF">OFY01_01140</name>
</gene>
<accession>A0ABT3TN27</accession>
<dbReference type="Proteomes" id="UP001163064">
    <property type="component" value="Unassembled WGS sequence"/>
</dbReference>
<proteinExistence type="predicted"/>
<evidence type="ECO:0008006" key="3">
    <source>
        <dbReference type="Google" id="ProtNLM"/>
    </source>
</evidence>
<evidence type="ECO:0000313" key="1">
    <source>
        <dbReference type="EMBL" id="MCX3058397.1"/>
    </source>
</evidence>
<sequence length="369" mass="40886">MIIILWVVLTPVVLGLLGFGIYLLKAVVQGYAEGLRYDPEAEETAASVARRTADLGLLSAERQNTKLAAPLSPALTVALAEARAGDWEPGASLLDETARTRDWERRAWLAYHLGLLAAEDDAWLLSWESARPDDPGAALVRARSTVCLAWNLRGAKRAKFTSAEQFAGFQRTLPLADDQHARAAKLAPADDPCPYIGMIWSALGLGRGHEEMRRIWEEITRRAPHHYQAHWTALQFWSAKWRGSEELARAFATKAAAGAPEGSLMTVFPLIAHFEHDTSDDTEVDRTPEMYAAVDAVLADVAAADPDHPRLAEVRHVLAYYLDLQGRWDEAVEQFRQVDGHVGALPWSYRADPAEHYCRTRDECVANAS</sequence>
<protein>
    <recommendedName>
        <fullName evidence="3">DUF4034 domain-containing protein</fullName>
    </recommendedName>
</protein>
<organism evidence="1 2">
    <name type="scientific">Streptomyces beihaiensis</name>
    <dbReference type="NCBI Taxonomy" id="2984495"/>
    <lineage>
        <taxon>Bacteria</taxon>
        <taxon>Bacillati</taxon>
        <taxon>Actinomycetota</taxon>
        <taxon>Actinomycetes</taxon>
        <taxon>Kitasatosporales</taxon>
        <taxon>Streptomycetaceae</taxon>
        <taxon>Streptomyces</taxon>
    </lineage>
</organism>
<dbReference type="Gene3D" id="1.25.40.10">
    <property type="entry name" value="Tetratricopeptide repeat domain"/>
    <property type="match status" value="1"/>
</dbReference>
<evidence type="ECO:0000313" key="2">
    <source>
        <dbReference type="Proteomes" id="UP001163064"/>
    </source>
</evidence>
<name>A0ABT3TN27_9ACTN</name>
<dbReference type="InterPro" id="IPR011990">
    <property type="entry name" value="TPR-like_helical_dom_sf"/>
</dbReference>
<comment type="caution">
    <text evidence="1">The sequence shown here is derived from an EMBL/GenBank/DDBJ whole genome shotgun (WGS) entry which is preliminary data.</text>
</comment>
<reference evidence="1" key="1">
    <citation type="submission" date="2022-10" db="EMBL/GenBank/DDBJ databases">
        <title>Streptomyces beihaiensis sp. nov., a chitin degrading actinobacterium, isolated from shrimp pond soil.</title>
        <authorList>
            <person name="Xie J."/>
            <person name="Shen N."/>
        </authorList>
    </citation>
    <scope>NUCLEOTIDE SEQUENCE</scope>
    <source>
        <strain evidence="1">GXMU-J5</strain>
    </source>
</reference>